<protein>
    <submittedName>
        <fullName evidence="1">Uncharacterized protein</fullName>
    </submittedName>
</protein>
<reference evidence="1" key="1">
    <citation type="journal article" date="2016" name="Gigascience">
        <title>De novo construction of an expanded transcriptome assembly for the western tarnished plant bug, Lygus hesperus.</title>
        <authorList>
            <person name="Tassone E.E."/>
            <person name="Geib S.M."/>
            <person name="Hall B."/>
            <person name="Fabrick J.A."/>
            <person name="Brent C.S."/>
            <person name="Hull J.J."/>
        </authorList>
    </citation>
    <scope>NUCLEOTIDE SEQUENCE</scope>
</reference>
<proteinExistence type="predicted"/>
<name>A0A146KV06_LYGHE</name>
<feature type="non-terminal residue" evidence="1">
    <location>
        <position position="1"/>
    </location>
</feature>
<dbReference type="AlphaFoldDB" id="A0A146KV06"/>
<sequence length="120" mass="12901">FFFTEAKNVFYSSAIRTICFHPSSQLIGRNPDDAASDSATGVSSGFAQFVATFAEIVRVSMDHNGPSNDAQIATKGDSFVSDVHFSDAIISSSHVTQIPGMPDFIFRGTVFLSVRIEMGA</sequence>
<gene>
    <name evidence="1" type="ORF">g.57581</name>
</gene>
<evidence type="ECO:0000313" key="1">
    <source>
        <dbReference type="EMBL" id="JAQ00321.1"/>
    </source>
</evidence>
<organism evidence="1">
    <name type="scientific">Lygus hesperus</name>
    <name type="common">Western plant bug</name>
    <dbReference type="NCBI Taxonomy" id="30085"/>
    <lineage>
        <taxon>Eukaryota</taxon>
        <taxon>Metazoa</taxon>
        <taxon>Ecdysozoa</taxon>
        <taxon>Arthropoda</taxon>
        <taxon>Hexapoda</taxon>
        <taxon>Insecta</taxon>
        <taxon>Pterygota</taxon>
        <taxon>Neoptera</taxon>
        <taxon>Paraneoptera</taxon>
        <taxon>Hemiptera</taxon>
        <taxon>Heteroptera</taxon>
        <taxon>Panheteroptera</taxon>
        <taxon>Cimicomorpha</taxon>
        <taxon>Miridae</taxon>
        <taxon>Mirini</taxon>
        <taxon>Lygus</taxon>
    </lineage>
</organism>
<accession>A0A146KV06</accession>
<dbReference type="EMBL" id="GDHC01018308">
    <property type="protein sequence ID" value="JAQ00321.1"/>
    <property type="molecule type" value="Transcribed_RNA"/>
</dbReference>
<feature type="non-terminal residue" evidence="1">
    <location>
        <position position="120"/>
    </location>
</feature>